<evidence type="ECO:0000313" key="5">
    <source>
        <dbReference type="Proteomes" id="UP001230005"/>
    </source>
</evidence>
<dbReference type="Pfam" id="PF02769">
    <property type="entry name" value="AIRS_C"/>
    <property type="match status" value="1"/>
</dbReference>
<name>A0ABT9ZU08_9BACI</name>
<evidence type="ECO:0000259" key="3">
    <source>
        <dbReference type="Pfam" id="PF02769"/>
    </source>
</evidence>
<evidence type="ECO:0000313" key="4">
    <source>
        <dbReference type="EMBL" id="MDQ0254171.1"/>
    </source>
</evidence>
<feature type="binding site" evidence="1">
    <location>
        <position position="268"/>
    </location>
    <ligand>
        <name>substrate</name>
    </ligand>
</feature>
<keyword evidence="1 4" id="KW-0418">Kinase</keyword>
<feature type="binding site" evidence="1">
    <location>
        <position position="28"/>
    </location>
    <ligand>
        <name>Mg(2+)</name>
        <dbReference type="ChEBI" id="CHEBI:18420"/>
        <label>4</label>
    </ligand>
</feature>
<proteinExistence type="inferred from homology"/>
<dbReference type="PANTHER" id="PTHR30270">
    <property type="entry name" value="THIAMINE-MONOPHOSPHATE KINASE"/>
    <property type="match status" value="1"/>
</dbReference>
<evidence type="ECO:0000259" key="2">
    <source>
        <dbReference type="Pfam" id="PF00586"/>
    </source>
</evidence>
<feature type="binding site" evidence="1">
    <location>
        <position position="218"/>
    </location>
    <ligand>
        <name>Mg(2+)</name>
        <dbReference type="ChEBI" id="CHEBI:18420"/>
        <label>3</label>
    </ligand>
</feature>
<keyword evidence="1" id="KW-0460">Magnesium</keyword>
<gene>
    <name evidence="1" type="primary">thiL</name>
    <name evidence="4" type="ORF">J2S74_001544</name>
</gene>
<dbReference type="InterPro" id="IPR036921">
    <property type="entry name" value="PurM-like_N_sf"/>
</dbReference>
<protein>
    <recommendedName>
        <fullName evidence="1">Thiamine-monophosphate kinase</fullName>
        <shortName evidence="1">TMP kinase</shortName>
        <shortName evidence="1">Thiamine-phosphate kinase</shortName>
        <ecNumber evidence="1">2.7.4.16</ecNumber>
    </recommendedName>
</protein>
<dbReference type="Gene3D" id="3.30.1330.10">
    <property type="entry name" value="PurM-like, N-terminal domain"/>
    <property type="match status" value="1"/>
</dbReference>
<feature type="binding site" evidence="1">
    <location>
        <position position="45"/>
    </location>
    <ligand>
        <name>Mg(2+)</name>
        <dbReference type="ChEBI" id="CHEBI:18420"/>
        <label>2</label>
    </ligand>
</feature>
<dbReference type="EMBL" id="JAUSUG010000004">
    <property type="protein sequence ID" value="MDQ0254171.1"/>
    <property type="molecule type" value="Genomic_DNA"/>
</dbReference>
<feature type="binding site" evidence="1">
    <location>
        <position position="52"/>
    </location>
    <ligand>
        <name>substrate</name>
    </ligand>
</feature>
<dbReference type="SUPFAM" id="SSF56042">
    <property type="entry name" value="PurM C-terminal domain-like"/>
    <property type="match status" value="1"/>
</dbReference>
<dbReference type="CDD" id="cd02194">
    <property type="entry name" value="ThiL"/>
    <property type="match status" value="1"/>
</dbReference>
<dbReference type="SUPFAM" id="SSF55326">
    <property type="entry name" value="PurM N-terminal domain-like"/>
    <property type="match status" value="1"/>
</dbReference>
<dbReference type="Gene3D" id="3.90.650.10">
    <property type="entry name" value="PurM-like C-terminal domain"/>
    <property type="match status" value="1"/>
</dbReference>
<comment type="function">
    <text evidence="1">Catalyzes the ATP-dependent phosphorylation of thiamine-monophosphate (TMP) to form thiamine-pyrophosphate (TPP), the active form of vitamin B1.</text>
</comment>
<dbReference type="Pfam" id="PF00586">
    <property type="entry name" value="AIRS"/>
    <property type="match status" value="1"/>
</dbReference>
<dbReference type="InterPro" id="IPR036676">
    <property type="entry name" value="PurM-like_C_sf"/>
</dbReference>
<feature type="binding site" evidence="1">
    <location>
        <position position="149"/>
    </location>
    <ligand>
        <name>ATP</name>
        <dbReference type="ChEBI" id="CHEBI:30616"/>
    </ligand>
</feature>
<feature type="binding site" evidence="1">
    <location>
        <position position="324"/>
    </location>
    <ligand>
        <name>substrate</name>
    </ligand>
</feature>
<evidence type="ECO:0000256" key="1">
    <source>
        <dbReference type="HAMAP-Rule" id="MF_02128"/>
    </source>
</evidence>
<feature type="binding site" evidence="1">
    <location>
        <position position="221"/>
    </location>
    <ligand>
        <name>Mg(2+)</name>
        <dbReference type="ChEBI" id="CHEBI:18420"/>
        <label>5</label>
    </ligand>
</feature>
<keyword evidence="1" id="KW-0547">Nucleotide-binding</keyword>
<organism evidence="4 5">
    <name type="scientific">Evansella vedderi</name>
    <dbReference type="NCBI Taxonomy" id="38282"/>
    <lineage>
        <taxon>Bacteria</taxon>
        <taxon>Bacillati</taxon>
        <taxon>Bacillota</taxon>
        <taxon>Bacilli</taxon>
        <taxon>Bacillales</taxon>
        <taxon>Bacillaceae</taxon>
        <taxon>Evansella</taxon>
    </lineage>
</organism>
<feature type="domain" description="PurM-like N-terminal" evidence="2">
    <location>
        <begin position="26"/>
        <end position="141"/>
    </location>
</feature>
<comment type="miscellaneous">
    <text evidence="1">Reaction mechanism of ThiL seems to utilize a direct, inline transfer of the gamma-phosphate of ATP to TMP rather than a phosphorylated enzyme intermediate.</text>
</comment>
<feature type="binding site" evidence="1">
    <location>
        <position position="123"/>
    </location>
    <ligand>
        <name>Mg(2+)</name>
        <dbReference type="ChEBI" id="CHEBI:18420"/>
        <label>1</label>
    </ligand>
</feature>
<dbReference type="PIRSF" id="PIRSF005303">
    <property type="entry name" value="Thiam_monoph_kin"/>
    <property type="match status" value="1"/>
</dbReference>
<dbReference type="GO" id="GO:0009030">
    <property type="term" value="F:thiamine-phosphate kinase activity"/>
    <property type="evidence" value="ECO:0007669"/>
    <property type="project" value="UniProtKB-EC"/>
</dbReference>
<reference evidence="4 5" key="1">
    <citation type="submission" date="2023-07" db="EMBL/GenBank/DDBJ databases">
        <title>Genomic Encyclopedia of Type Strains, Phase IV (KMG-IV): sequencing the most valuable type-strain genomes for metagenomic binning, comparative biology and taxonomic classification.</title>
        <authorList>
            <person name="Goeker M."/>
        </authorList>
    </citation>
    <scope>NUCLEOTIDE SEQUENCE [LARGE SCALE GENOMIC DNA]</scope>
    <source>
        <strain evidence="4 5">DSM 9768</strain>
    </source>
</reference>
<dbReference type="RefSeq" id="WP_307323710.1">
    <property type="nucleotide sequence ID" value="NZ_JAUSUG010000004.1"/>
</dbReference>
<feature type="binding site" evidence="1">
    <location>
        <position position="74"/>
    </location>
    <ligand>
        <name>Mg(2+)</name>
        <dbReference type="ChEBI" id="CHEBI:18420"/>
        <label>3</label>
    </ligand>
</feature>
<sequence>MNKEIEWIRSITPTKRHQSSLKVGIGDDAAIYSDDETKETVIAVDTMVEGVHFTKDTMPLKAIGHKALAVNISDLAAMGAVPLYYLVSIAIPKSGWLTEDLNEIYAGMKTLADHWEMDLIGGDTVSIDRNLVITVTALGKVEQGKRLLRSNASPEDVVFVTGPLGHSALGLEHLLKNSHKNIDDPELLPYIKAHQWPVPQVKAGRILAETDFKVALNDISDGLASEAKEIADASNVSVEIVWDNIPKTPFIKKAPIHKQEEWILYGGEDFQLIGTISKVEWPKLKQLFKENALSIHNIGSITSGKGEVKLVRDNETIVLTKTGYHHL</sequence>
<keyword evidence="1 4" id="KW-0808">Transferase</keyword>
<feature type="binding site" evidence="1">
    <location>
        <position position="45"/>
    </location>
    <ligand>
        <name>Mg(2+)</name>
        <dbReference type="ChEBI" id="CHEBI:18420"/>
        <label>1</label>
    </ligand>
</feature>
<keyword evidence="5" id="KW-1185">Reference proteome</keyword>
<feature type="binding site" evidence="1">
    <location>
        <position position="105"/>
    </location>
    <ligand>
        <name>ATP</name>
        <dbReference type="ChEBI" id="CHEBI:30616"/>
    </ligand>
</feature>
<feature type="binding site" evidence="1">
    <location>
        <position position="28"/>
    </location>
    <ligand>
        <name>Mg(2+)</name>
        <dbReference type="ChEBI" id="CHEBI:18420"/>
        <label>3</label>
    </ligand>
</feature>
<feature type="binding site" evidence="1">
    <location>
        <position position="74"/>
    </location>
    <ligand>
        <name>Mg(2+)</name>
        <dbReference type="ChEBI" id="CHEBI:18420"/>
        <label>4</label>
    </ligand>
</feature>
<comment type="similarity">
    <text evidence="1">Belongs to the thiamine-monophosphate kinase family.</text>
</comment>
<comment type="catalytic activity">
    <reaction evidence="1">
        <text>thiamine phosphate + ATP = thiamine diphosphate + ADP</text>
        <dbReference type="Rhea" id="RHEA:15913"/>
        <dbReference type="ChEBI" id="CHEBI:30616"/>
        <dbReference type="ChEBI" id="CHEBI:37575"/>
        <dbReference type="ChEBI" id="CHEBI:58937"/>
        <dbReference type="ChEBI" id="CHEBI:456216"/>
        <dbReference type="EC" id="2.7.4.16"/>
    </reaction>
</comment>
<feature type="binding site" evidence="1">
    <location>
        <position position="74"/>
    </location>
    <ligand>
        <name>Mg(2+)</name>
        <dbReference type="ChEBI" id="CHEBI:18420"/>
        <label>2</label>
    </ligand>
</feature>
<dbReference type="InterPro" id="IPR010918">
    <property type="entry name" value="PurM-like_C_dom"/>
</dbReference>
<comment type="caution">
    <text evidence="4">The sequence shown here is derived from an EMBL/GenBank/DDBJ whole genome shotgun (WGS) entry which is preliminary data.</text>
</comment>
<dbReference type="Proteomes" id="UP001230005">
    <property type="component" value="Unassembled WGS sequence"/>
</dbReference>
<comment type="caution">
    <text evidence="1">Lacks conserved residue(s) required for the propagation of feature annotation.</text>
</comment>
<comment type="pathway">
    <text evidence="1">Cofactor biosynthesis; thiamine diphosphate biosynthesis; thiamine diphosphate from thiamine phosphate: step 1/1.</text>
</comment>
<feature type="domain" description="PurM-like C-terminal" evidence="3">
    <location>
        <begin position="154"/>
        <end position="307"/>
    </location>
</feature>
<dbReference type="NCBIfam" id="TIGR01379">
    <property type="entry name" value="thiL"/>
    <property type="match status" value="1"/>
</dbReference>
<accession>A0ABT9ZU08</accession>
<feature type="binding site" evidence="1">
    <location>
        <position position="220"/>
    </location>
    <ligand>
        <name>ATP</name>
        <dbReference type="ChEBI" id="CHEBI:30616"/>
    </ligand>
</feature>
<dbReference type="PANTHER" id="PTHR30270:SF0">
    <property type="entry name" value="THIAMINE-MONOPHOSPHATE KINASE"/>
    <property type="match status" value="1"/>
</dbReference>
<keyword evidence="1" id="KW-0067">ATP-binding</keyword>
<dbReference type="EC" id="2.7.4.16" evidence="1"/>
<feature type="binding site" evidence="1">
    <location>
        <begin position="122"/>
        <end position="123"/>
    </location>
    <ligand>
        <name>ATP</name>
        <dbReference type="ChEBI" id="CHEBI:30616"/>
    </ligand>
</feature>
<dbReference type="InterPro" id="IPR016188">
    <property type="entry name" value="PurM-like_N"/>
</dbReference>
<keyword evidence="1" id="KW-0784">Thiamine biosynthesis</keyword>
<keyword evidence="1" id="KW-0479">Metal-binding</keyword>
<dbReference type="InterPro" id="IPR006283">
    <property type="entry name" value="ThiL-like"/>
</dbReference>
<dbReference type="HAMAP" id="MF_02128">
    <property type="entry name" value="TMP_kinase"/>
    <property type="match status" value="1"/>
</dbReference>